<feature type="transmembrane region" description="Helical" evidence="6">
    <location>
        <begin position="32"/>
        <end position="52"/>
    </location>
</feature>
<dbReference type="KEGG" id="ehn:H9Q80_14605"/>
<accession>A0A7G9GKY5</accession>
<dbReference type="PANTHER" id="PTHR33931">
    <property type="entry name" value="HOLIN-LIKE PROTEIN CIDA-RELATED"/>
    <property type="match status" value="1"/>
</dbReference>
<feature type="transmembrane region" description="Helical" evidence="6">
    <location>
        <begin position="84"/>
        <end position="107"/>
    </location>
</feature>
<proteinExistence type="predicted"/>
<keyword evidence="2" id="KW-1003">Cell membrane</keyword>
<dbReference type="GO" id="GO:0005886">
    <property type="term" value="C:plasma membrane"/>
    <property type="evidence" value="ECO:0007669"/>
    <property type="project" value="UniProtKB-SubCell"/>
</dbReference>
<dbReference type="Proteomes" id="UP000515856">
    <property type="component" value="Chromosome"/>
</dbReference>
<keyword evidence="8" id="KW-1185">Reference proteome</keyword>
<dbReference type="RefSeq" id="WP_117454111.1">
    <property type="nucleotide sequence ID" value="NZ_CP060636.1"/>
</dbReference>
<evidence type="ECO:0000256" key="3">
    <source>
        <dbReference type="ARBA" id="ARBA00022692"/>
    </source>
</evidence>
<reference evidence="7 8" key="1">
    <citation type="submission" date="2020-08" db="EMBL/GenBank/DDBJ databases">
        <authorList>
            <person name="Liu C."/>
            <person name="Sun Q."/>
        </authorList>
    </citation>
    <scope>NUCLEOTIDE SEQUENCE [LARGE SCALE GENOMIC DNA]</scope>
    <source>
        <strain evidence="7 8">NSJ-61</strain>
    </source>
</reference>
<sequence>MKYFRQLIIVFGFYYGGEWISTLFHLPLPGSLVGMILLFCALQLHILPLSSVEDTADFLLAHLPFFFIPAGVALMANFMHIQSIWFQILLVCLITTILTMGCSGFCIQKLMERKRD</sequence>
<comment type="subcellular location">
    <subcellularLocation>
        <location evidence="1">Cell membrane</location>
        <topology evidence="1">Multi-pass membrane protein</topology>
    </subcellularLocation>
</comment>
<keyword evidence="4 6" id="KW-1133">Transmembrane helix</keyword>
<feature type="transmembrane region" description="Helical" evidence="6">
    <location>
        <begin position="59"/>
        <end position="78"/>
    </location>
</feature>
<protein>
    <submittedName>
        <fullName evidence="7">CidA/LrgA family protein</fullName>
    </submittedName>
</protein>
<dbReference type="AlphaFoldDB" id="A0A7G9GKY5"/>
<feature type="transmembrane region" description="Helical" evidence="6">
    <location>
        <begin position="7"/>
        <end position="26"/>
    </location>
</feature>
<evidence type="ECO:0000313" key="7">
    <source>
        <dbReference type="EMBL" id="QNM11467.1"/>
    </source>
</evidence>
<evidence type="ECO:0000313" key="8">
    <source>
        <dbReference type="Proteomes" id="UP000515856"/>
    </source>
</evidence>
<dbReference type="InterPro" id="IPR005538">
    <property type="entry name" value="LrgA/CidA"/>
</dbReference>
<dbReference type="Pfam" id="PF03788">
    <property type="entry name" value="LrgA"/>
    <property type="match status" value="1"/>
</dbReference>
<dbReference type="EMBL" id="CP060636">
    <property type="protein sequence ID" value="QNM11467.1"/>
    <property type="molecule type" value="Genomic_DNA"/>
</dbReference>
<evidence type="ECO:0000256" key="5">
    <source>
        <dbReference type="ARBA" id="ARBA00023136"/>
    </source>
</evidence>
<gene>
    <name evidence="7" type="ORF">H9Q80_14605</name>
</gene>
<evidence type="ECO:0000256" key="4">
    <source>
        <dbReference type="ARBA" id="ARBA00022989"/>
    </source>
</evidence>
<evidence type="ECO:0000256" key="1">
    <source>
        <dbReference type="ARBA" id="ARBA00004651"/>
    </source>
</evidence>
<evidence type="ECO:0000256" key="6">
    <source>
        <dbReference type="SAM" id="Phobius"/>
    </source>
</evidence>
<dbReference type="PANTHER" id="PTHR33931:SF2">
    <property type="entry name" value="HOLIN-LIKE PROTEIN CIDA"/>
    <property type="match status" value="1"/>
</dbReference>
<keyword evidence="3 6" id="KW-0812">Transmembrane</keyword>
<organism evidence="7 8">
    <name type="scientific">[Eubacterium] hominis</name>
    <dbReference type="NCBI Taxonomy" id="2764325"/>
    <lineage>
        <taxon>Bacteria</taxon>
        <taxon>Bacillati</taxon>
        <taxon>Bacillota</taxon>
        <taxon>Erysipelotrichia</taxon>
        <taxon>Erysipelotrichales</taxon>
        <taxon>Erysipelotrichaceae</taxon>
        <taxon>Amedibacillus</taxon>
    </lineage>
</organism>
<name>A0A7G9GKY5_9FIRM</name>
<evidence type="ECO:0000256" key="2">
    <source>
        <dbReference type="ARBA" id="ARBA00022475"/>
    </source>
</evidence>
<keyword evidence="5 6" id="KW-0472">Membrane</keyword>